<dbReference type="RefSeq" id="WP_204199127.1">
    <property type="nucleotide sequence ID" value="NZ_JAFEMC010000003.1"/>
</dbReference>
<dbReference type="EMBL" id="JAFEMC010000003">
    <property type="protein sequence ID" value="MBM6577026.1"/>
    <property type="molecule type" value="Genomic_DNA"/>
</dbReference>
<evidence type="ECO:0000313" key="2">
    <source>
        <dbReference type="Proteomes" id="UP000763641"/>
    </source>
</evidence>
<evidence type="ECO:0000313" key="1">
    <source>
        <dbReference type="EMBL" id="MBM6577026.1"/>
    </source>
</evidence>
<comment type="caution">
    <text evidence="1">The sequence shown here is derived from an EMBL/GenBank/DDBJ whole genome shotgun (WGS) entry which is preliminary data.</text>
</comment>
<accession>A0ABS2D7X7</accession>
<reference evidence="1 2" key="1">
    <citation type="submission" date="2020-12" db="EMBL/GenBank/DDBJ databases">
        <title>Sphingomonas sp.</title>
        <authorList>
            <person name="Kim M.K."/>
        </authorList>
    </citation>
    <scope>NUCLEOTIDE SEQUENCE [LARGE SCALE GENOMIC DNA]</scope>
    <source>
        <strain evidence="1 2">BT552</strain>
    </source>
</reference>
<keyword evidence="2" id="KW-1185">Reference proteome</keyword>
<name>A0ABS2D7X7_9SPHN</name>
<proteinExistence type="predicted"/>
<protein>
    <submittedName>
        <fullName evidence="1">Uncharacterized protein</fullName>
    </submittedName>
</protein>
<gene>
    <name evidence="1" type="ORF">ILT43_11625</name>
</gene>
<sequence>MATITARSGDVRADRLIAAMAAFQGGGEIGMGVLSAAAPVDHLLAQLAPAV</sequence>
<organism evidence="1 2">
    <name type="scientific">Sphingomonas longa</name>
    <dbReference type="NCBI Taxonomy" id="2778730"/>
    <lineage>
        <taxon>Bacteria</taxon>
        <taxon>Pseudomonadati</taxon>
        <taxon>Pseudomonadota</taxon>
        <taxon>Alphaproteobacteria</taxon>
        <taxon>Sphingomonadales</taxon>
        <taxon>Sphingomonadaceae</taxon>
        <taxon>Sphingomonas</taxon>
    </lineage>
</organism>
<dbReference type="Proteomes" id="UP000763641">
    <property type="component" value="Unassembled WGS sequence"/>
</dbReference>